<evidence type="ECO:0000256" key="2">
    <source>
        <dbReference type="ARBA" id="ARBA00022448"/>
    </source>
</evidence>
<evidence type="ECO:0000256" key="5">
    <source>
        <dbReference type="ARBA" id="ARBA00022692"/>
    </source>
</evidence>
<dbReference type="RefSeq" id="WP_381487502.1">
    <property type="nucleotide sequence ID" value="NZ_JBHTIK010000002.1"/>
</dbReference>
<evidence type="ECO:0000256" key="6">
    <source>
        <dbReference type="ARBA" id="ARBA00023004"/>
    </source>
</evidence>
<dbReference type="Gene3D" id="2.40.170.20">
    <property type="entry name" value="TonB-dependent receptor, beta-barrel domain"/>
    <property type="match status" value="2"/>
</dbReference>
<dbReference type="SUPFAM" id="SSF56935">
    <property type="entry name" value="Porins"/>
    <property type="match status" value="1"/>
</dbReference>
<keyword evidence="13" id="KW-0732">Signal</keyword>
<keyword evidence="10 11" id="KW-0998">Cell outer membrane</keyword>
<keyword evidence="2 11" id="KW-0813">Transport</keyword>
<keyword evidence="7" id="KW-0406">Ion transport</keyword>
<reference evidence="17" key="1">
    <citation type="journal article" date="2019" name="Int. J. Syst. Evol. Microbiol.">
        <title>The Global Catalogue of Microorganisms (GCM) 10K type strain sequencing project: providing services to taxonomists for standard genome sequencing and annotation.</title>
        <authorList>
            <consortium name="The Broad Institute Genomics Platform"/>
            <consortium name="The Broad Institute Genome Sequencing Center for Infectious Disease"/>
            <person name="Wu L."/>
            <person name="Ma J."/>
        </authorList>
    </citation>
    <scope>NUCLEOTIDE SEQUENCE [LARGE SCALE GENOMIC DNA]</scope>
    <source>
        <strain evidence="17">CCUG 52537</strain>
    </source>
</reference>
<evidence type="ECO:0000313" key="17">
    <source>
        <dbReference type="Proteomes" id="UP001597124"/>
    </source>
</evidence>
<keyword evidence="9 11" id="KW-0472">Membrane</keyword>
<keyword evidence="17" id="KW-1185">Reference proteome</keyword>
<dbReference type="CDD" id="cd01347">
    <property type="entry name" value="ligand_gated_channel"/>
    <property type="match status" value="1"/>
</dbReference>
<feature type="signal peptide" evidence="13">
    <location>
        <begin position="1"/>
        <end position="26"/>
    </location>
</feature>
<evidence type="ECO:0000256" key="12">
    <source>
        <dbReference type="RuleBase" id="RU003357"/>
    </source>
</evidence>
<accession>A0ABW3C003</accession>
<sequence>MGISKRTLLVSGSLGAIMFAGVPAYAQEAEAPLVEGNEIVVTANLREQVLQDVPIAINVISSEEIRNIGATDLNGIVKTLAGVELRSESPGQGAVAIRGISELNTNNIYGTTGTAVGLYIDEAPFSVGGFFPQAVLADAARVEVLRGPQGTIFGEGSLAGTIRIIGNKPDSTAFAGAASATAGAVRDGGTNRSGNLMLNVPLVTDVLAFRAVGFYQRDGGWIDRTDATVTASFGAPPNPILGPGVPSVNQTFTLSKTEKNANDGETYGGRFQLGFTPTDSFSANFSALIQRSDRGFRNRGSVDREGFFSTDLEHMNDDFELYSLVLEKRLPFGKLLSSTNYFSRNISQAQDQLGIIYIANQIGFPLTGGAFTFQGSRVEVDVDVKEFNQELRFVSDFGGAFELTAGGFYRKRKLDTRLYAPQEPLVPVAMANAMCGGLCGYTVDGAGDLDSNSDTTSRQWAGFAEGTLKVSDQLTLLLGARYFNDRRRSETIATSIFGGIPFPQAFPSSGNDNVFNPRVSITFEPSPDLTLYTSVSRGFRSGGQNDLFALVSGAVPSDISYAPERMTAYEAGVKSAFGDGLATFNAAVFYNDWTDLQVVTKEGAGGVGEIIGNAGKARSYGVDLEAIVKPTEGLTLAAGATILDTRIGSIIASGQTITGARIPNTANFSANASITYEAPLNDDLSLLMRAGLQHRAGALSSLLRIGTPFERLDGYTTLDLRVGVQTDRWSISLFADNVTDAFIPYSQFVSTDPSNPNGGDPITGKALYFQGSPRVIGISARVNFGAN</sequence>
<feature type="domain" description="TonB-dependent receptor-like beta-barrel" evidence="14">
    <location>
        <begin position="257"/>
        <end position="738"/>
    </location>
</feature>
<evidence type="ECO:0000256" key="8">
    <source>
        <dbReference type="ARBA" id="ARBA00023077"/>
    </source>
</evidence>
<evidence type="ECO:0000259" key="15">
    <source>
        <dbReference type="Pfam" id="PF07715"/>
    </source>
</evidence>
<evidence type="ECO:0000313" key="16">
    <source>
        <dbReference type="EMBL" id="MFD0847826.1"/>
    </source>
</evidence>
<comment type="subcellular location">
    <subcellularLocation>
        <location evidence="1 11">Cell outer membrane</location>
        <topology evidence="1 11">Multi-pass membrane protein</topology>
    </subcellularLocation>
</comment>
<dbReference type="PANTHER" id="PTHR32552">
    <property type="entry name" value="FERRICHROME IRON RECEPTOR-RELATED"/>
    <property type="match status" value="1"/>
</dbReference>
<dbReference type="Proteomes" id="UP001597124">
    <property type="component" value="Unassembled WGS sequence"/>
</dbReference>
<protein>
    <submittedName>
        <fullName evidence="16">TonB-dependent receptor</fullName>
    </submittedName>
</protein>
<evidence type="ECO:0000256" key="10">
    <source>
        <dbReference type="ARBA" id="ARBA00023237"/>
    </source>
</evidence>
<feature type="domain" description="TonB-dependent receptor plug" evidence="15">
    <location>
        <begin position="50"/>
        <end position="161"/>
    </location>
</feature>
<dbReference type="Pfam" id="PF07715">
    <property type="entry name" value="Plug"/>
    <property type="match status" value="1"/>
</dbReference>
<evidence type="ECO:0000256" key="4">
    <source>
        <dbReference type="ARBA" id="ARBA00022496"/>
    </source>
</evidence>
<keyword evidence="4" id="KW-0410">Iron transport</keyword>
<evidence type="ECO:0000256" key="3">
    <source>
        <dbReference type="ARBA" id="ARBA00022452"/>
    </source>
</evidence>
<keyword evidence="5 11" id="KW-0812">Transmembrane</keyword>
<name>A0ABW3C003_SPHXN</name>
<evidence type="ECO:0000256" key="11">
    <source>
        <dbReference type="PROSITE-ProRule" id="PRU01360"/>
    </source>
</evidence>
<dbReference type="InterPro" id="IPR036942">
    <property type="entry name" value="Beta-barrel_TonB_sf"/>
</dbReference>
<dbReference type="InterPro" id="IPR039426">
    <property type="entry name" value="TonB-dep_rcpt-like"/>
</dbReference>
<dbReference type="InterPro" id="IPR000531">
    <property type="entry name" value="Beta-barrel_TonB"/>
</dbReference>
<evidence type="ECO:0000256" key="13">
    <source>
        <dbReference type="SAM" id="SignalP"/>
    </source>
</evidence>
<feature type="chain" id="PRO_5045732649" evidence="13">
    <location>
        <begin position="27"/>
        <end position="787"/>
    </location>
</feature>
<evidence type="ECO:0000259" key="14">
    <source>
        <dbReference type="Pfam" id="PF00593"/>
    </source>
</evidence>
<dbReference type="Pfam" id="PF00593">
    <property type="entry name" value="TonB_dep_Rec_b-barrel"/>
    <property type="match status" value="1"/>
</dbReference>
<dbReference type="InterPro" id="IPR012910">
    <property type="entry name" value="Plug_dom"/>
</dbReference>
<evidence type="ECO:0000256" key="9">
    <source>
        <dbReference type="ARBA" id="ARBA00023136"/>
    </source>
</evidence>
<organism evidence="16 17">
    <name type="scientific">Sphingosinicella xenopeptidilytica</name>
    <dbReference type="NCBI Taxonomy" id="364098"/>
    <lineage>
        <taxon>Bacteria</taxon>
        <taxon>Pseudomonadati</taxon>
        <taxon>Pseudomonadota</taxon>
        <taxon>Alphaproteobacteria</taxon>
        <taxon>Sphingomonadales</taxon>
        <taxon>Sphingosinicellaceae</taxon>
        <taxon>Sphingosinicella</taxon>
    </lineage>
</organism>
<keyword evidence="3 11" id="KW-1134">Transmembrane beta strand</keyword>
<keyword evidence="16" id="KW-0675">Receptor</keyword>
<dbReference type="PROSITE" id="PS52016">
    <property type="entry name" value="TONB_DEPENDENT_REC_3"/>
    <property type="match status" value="1"/>
</dbReference>
<evidence type="ECO:0000256" key="1">
    <source>
        <dbReference type="ARBA" id="ARBA00004571"/>
    </source>
</evidence>
<comment type="similarity">
    <text evidence="11 12">Belongs to the TonB-dependent receptor family.</text>
</comment>
<comment type="caution">
    <text evidence="16">The sequence shown here is derived from an EMBL/GenBank/DDBJ whole genome shotgun (WGS) entry which is preliminary data.</text>
</comment>
<gene>
    <name evidence="16" type="ORF">ACFQ00_05765</name>
</gene>
<keyword evidence="6" id="KW-0408">Iron</keyword>
<evidence type="ECO:0000256" key="7">
    <source>
        <dbReference type="ARBA" id="ARBA00023065"/>
    </source>
</evidence>
<dbReference type="EMBL" id="JBHTIK010000002">
    <property type="protein sequence ID" value="MFD0847826.1"/>
    <property type="molecule type" value="Genomic_DNA"/>
</dbReference>
<keyword evidence="8 12" id="KW-0798">TonB box</keyword>
<dbReference type="PANTHER" id="PTHR32552:SF81">
    <property type="entry name" value="TONB-DEPENDENT OUTER MEMBRANE RECEPTOR"/>
    <property type="match status" value="1"/>
</dbReference>
<proteinExistence type="inferred from homology"/>